<dbReference type="SMART" id="SM00304">
    <property type="entry name" value="HAMP"/>
    <property type="match status" value="1"/>
</dbReference>
<name>A0ABX4E6R0_9BACI</name>
<evidence type="ECO:0000259" key="9">
    <source>
        <dbReference type="PROSITE" id="PS50885"/>
    </source>
</evidence>
<dbReference type="InterPro" id="IPR010559">
    <property type="entry name" value="Sig_transdc_His_kin_internal"/>
</dbReference>
<keyword evidence="7" id="KW-0175">Coiled coil</keyword>
<feature type="transmembrane region" description="Helical" evidence="8">
    <location>
        <begin position="330"/>
        <end position="351"/>
    </location>
</feature>
<evidence type="ECO:0000256" key="3">
    <source>
        <dbReference type="ARBA" id="ARBA00022553"/>
    </source>
</evidence>
<evidence type="ECO:0000256" key="5">
    <source>
        <dbReference type="ARBA" id="ARBA00022777"/>
    </source>
</evidence>
<keyword evidence="8" id="KW-1133">Transmembrane helix</keyword>
<feature type="domain" description="HAMP" evidence="9">
    <location>
        <begin position="349"/>
        <end position="401"/>
    </location>
</feature>
<feature type="transmembrane region" description="Helical" evidence="8">
    <location>
        <begin position="49"/>
        <end position="68"/>
    </location>
</feature>
<dbReference type="InterPro" id="IPR050640">
    <property type="entry name" value="Bact_2-comp_sensor_kinase"/>
</dbReference>
<dbReference type="SUPFAM" id="SSF158472">
    <property type="entry name" value="HAMP domain-like"/>
    <property type="match status" value="1"/>
</dbReference>
<protein>
    <recommendedName>
        <fullName evidence="9">HAMP domain-containing protein</fullName>
    </recommendedName>
</protein>
<dbReference type="Gene3D" id="3.30.565.10">
    <property type="entry name" value="Histidine kinase-like ATPase, C-terminal domain"/>
    <property type="match status" value="1"/>
</dbReference>
<evidence type="ECO:0000313" key="10">
    <source>
        <dbReference type="EMBL" id="OXS75808.1"/>
    </source>
</evidence>
<accession>A0ABX4E6R0</accession>
<keyword evidence="6 8" id="KW-0472">Membrane</keyword>
<evidence type="ECO:0000256" key="4">
    <source>
        <dbReference type="ARBA" id="ARBA00022679"/>
    </source>
</evidence>
<dbReference type="SUPFAM" id="SSF55874">
    <property type="entry name" value="ATPase domain of HSP90 chaperone/DNA topoisomerase II/histidine kinase"/>
    <property type="match status" value="1"/>
</dbReference>
<evidence type="ECO:0000256" key="6">
    <source>
        <dbReference type="ARBA" id="ARBA00023136"/>
    </source>
</evidence>
<keyword evidence="11" id="KW-1185">Reference proteome</keyword>
<feature type="coiled-coil region" evidence="7">
    <location>
        <begin position="396"/>
        <end position="423"/>
    </location>
</feature>
<dbReference type="SMART" id="SM00387">
    <property type="entry name" value="HATPase_c"/>
    <property type="match status" value="1"/>
</dbReference>
<comment type="caution">
    <text evidence="10">The sequence shown here is derived from an EMBL/GenBank/DDBJ whole genome shotgun (WGS) entry which is preliminary data.</text>
</comment>
<dbReference type="Proteomes" id="UP000215545">
    <property type="component" value="Unassembled WGS sequence"/>
</dbReference>
<evidence type="ECO:0000256" key="7">
    <source>
        <dbReference type="SAM" id="Coils"/>
    </source>
</evidence>
<evidence type="ECO:0000313" key="11">
    <source>
        <dbReference type="Proteomes" id="UP000215545"/>
    </source>
</evidence>
<dbReference type="PANTHER" id="PTHR34220">
    <property type="entry name" value="SENSOR HISTIDINE KINASE YPDA"/>
    <property type="match status" value="1"/>
</dbReference>
<dbReference type="PANTHER" id="PTHR34220:SF7">
    <property type="entry name" value="SENSOR HISTIDINE KINASE YPDA"/>
    <property type="match status" value="1"/>
</dbReference>
<dbReference type="InterPro" id="IPR003660">
    <property type="entry name" value="HAMP_dom"/>
</dbReference>
<comment type="subcellular location">
    <subcellularLocation>
        <location evidence="1">Cell membrane</location>
        <topology evidence="1">Multi-pass membrane protein</topology>
    </subcellularLocation>
</comment>
<keyword evidence="8" id="KW-0812">Transmembrane</keyword>
<dbReference type="Gene3D" id="6.10.340.10">
    <property type="match status" value="1"/>
</dbReference>
<dbReference type="CDD" id="cd06225">
    <property type="entry name" value="HAMP"/>
    <property type="match status" value="1"/>
</dbReference>
<keyword evidence="4" id="KW-0808">Transferase</keyword>
<gene>
    <name evidence="10" type="ORF">B1B05_14870</name>
</gene>
<keyword evidence="3" id="KW-0597">Phosphoprotein</keyword>
<dbReference type="Pfam" id="PF02518">
    <property type="entry name" value="HATPase_c"/>
    <property type="match status" value="1"/>
</dbReference>
<reference evidence="11" key="1">
    <citation type="submission" date="2017-03" db="EMBL/GenBank/DDBJ databases">
        <title>Bacillus sp. V-88(T) DSM27956, whole genome shotgun sequencing project.</title>
        <authorList>
            <person name="Dastager S.G."/>
            <person name="Neurgaonkar P.S."/>
            <person name="Dharne M.S."/>
        </authorList>
    </citation>
    <scope>NUCLEOTIDE SEQUENCE [LARGE SCALE GENOMIC DNA]</scope>
    <source>
        <strain evidence="11">DSM 25145</strain>
    </source>
</reference>
<dbReference type="InterPro" id="IPR036890">
    <property type="entry name" value="HATPase_C_sf"/>
</dbReference>
<evidence type="ECO:0000256" key="8">
    <source>
        <dbReference type="SAM" id="Phobius"/>
    </source>
</evidence>
<sequence length="627" mass="71475">MQYTLSEGIRDHVKIRRRNMEALTEGRRVEKVKKWLLQRFNNMKLPEKLIWLFLIVVVVPIISAGIYLTNELREDALDEAISQAALNNERVRQRTAEVLRVPVFVSNNLMFEDRIRTLVNTRFTSTFDVVQAYRQFNVFSYYKQYYPDIQSMRMYIENDTMINNWEFIPVTETIRERAWYKEAEANAGFMKWYYVQDETNGGHPYLSLIRRMNFLEEKTFGVLMITIKPAVLDWMLNQEMYLTMIVDEHDNVVASNDQTKKGQKLGSVLENSEEKEGQALYEAVVDGSKSQIIASDIVVDELSQNRLRVVSAVQHYHIVGNANTLAAKGALITFLAALAAFGIITLMSHLFSKRLAELSSKIKLVAKGDLSTSVEMDGKDEIGELSRQFQHMVAELNASIQTLKETNRQKVELQQNQSDIKLKMMASQINPHFLFNTLESIRMKAHMEGAKEAAGIVKLLGKLMRKSIETGGRPIPVEQEMEMVRCYLDIQSFRYEQRLSYKLDLDPAAKGLLIEPLIIQPLVENSVIHGLEDKGEGGTVSVFVHLETSGLRVVVKDDGKGFAAERLAEVQHFINDTEEEARIGLRNVHQRLLLTYGRGAGLQVESQEGEGTMIQFVIPLKGEGRDA</sequence>
<dbReference type="PROSITE" id="PS50885">
    <property type="entry name" value="HAMP"/>
    <property type="match status" value="1"/>
</dbReference>
<dbReference type="Pfam" id="PF06580">
    <property type="entry name" value="His_kinase"/>
    <property type="match status" value="1"/>
</dbReference>
<evidence type="ECO:0000256" key="2">
    <source>
        <dbReference type="ARBA" id="ARBA00022475"/>
    </source>
</evidence>
<keyword evidence="2" id="KW-1003">Cell membrane</keyword>
<dbReference type="EMBL" id="MWSK01000007">
    <property type="protein sequence ID" value="OXS75808.1"/>
    <property type="molecule type" value="Genomic_DNA"/>
</dbReference>
<proteinExistence type="predicted"/>
<organism evidence="10 11">
    <name type="scientific">Domibacillus enclensis</name>
    <dbReference type="NCBI Taxonomy" id="1017273"/>
    <lineage>
        <taxon>Bacteria</taxon>
        <taxon>Bacillati</taxon>
        <taxon>Bacillota</taxon>
        <taxon>Bacilli</taxon>
        <taxon>Bacillales</taxon>
        <taxon>Bacillaceae</taxon>
        <taxon>Domibacillus</taxon>
    </lineage>
</organism>
<keyword evidence="5" id="KW-0418">Kinase</keyword>
<dbReference type="Pfam" id="PF00672">
    <property type="entry name" value="HAMP"/>
    <property type="match status" value="1"/>
</dbReference>
<dbReference type="InterPro" id="IPR003594">
    <property type="entry name" value="HATPase_dom"/>
</dbReference>
<evidence type="ECO:0000256" key="1">
    <source>
        <dbReference type="ARBA" id="ARBA00004651"/>
    </source>
</evidence>